<evidence type="ECO:0000256" key="3">
    <source>
        <dbReference type="ARBA" id="ARBA00022989"/>
    </source>
</evidence>
<evidence type="ECO:0000256" key="1">
    <source>
        <dbReference type="ARBA" id="ARBA00004141"/>
    </source>
</evidence>
<keyword evidence="4 5" id="KW-0472">Membrane</keyword>
<feature type="transmembrane region" description="Helical" evidence="5">
    <location>
        <begin position="75"/>
        <end position="95"/>
    </location>
</feature>
<dbReference type="OrthoDB" id="198904at2"/>
<name>A0A317ZHJ3_9BACT</name>
<dbReference type="InterPro" id="IPR032808">
    <property type="entry name" value="DoxX"/>
</dbReference>
<proteinExistence type="predicted"/>
<keyword evidence="3 5" id="KW-1133">Transmembrane helix</keyword>
<evidence type="ECO:0000256" key="5">
    <source>
        <dbReference type="SAM" id="Phobius"/>
    </source>
</evidence>
<reference evidence="6 7" key="1">
    <citation type="submission" date="2018-05" db="EMBL/GenBank/DDBJ databases">
        <title>Coraliomargarita sinensis sp. nov., isolated from a marine solar saltern.</title>
        <authorList>
            <person name="Zhou L.Y."/>
        </authorList>
    </citation>
    <scope>NUCLEOTIDE SEQUENCE [LARGE SCALE GENOMIC DNA]</scope>
    <source>
        <strain evidence="6 7">WN38</strain>
    </source>
</reference>
<dbReference type="InParanoid" id="A0A317ZHJ3"/>
<dbReference type="GO" id="GO:0016020">
    <property type="term" value="C:membrane"/>
    <property type="evidence" value="ECO:0007669"/>
    <property type="project" value="UniProtKB-SubCell"/>
</dbReference>
<dbReference type="Pfam" id="PF13564">
    <property type="entry name" value="DoxX_2"/>
    <property type="match status" value="1"/>
</dbReference>
<sequence length="121" mass="13112">MDIITTLIQVTIPLGIINVWLLRRSRPTAYRGGAASNLKEEFRAYGLPEWAYYTVGFFKLSAAAMLLVGFLIPALVLPGAALMAALMLGAVVMHAKVSDPAIRYLPALIMLVLSALLIVLQ</sequence>
<evidence type="ECO:0000256" key="2">
    <source>
        <dbReference type="ARBA" id="ARBA00022692"/>
    </source>
</evidence>
<evidence type="ECO:0008006" key="8">
    <source>
        <dbReference type="Google" id="ProtNLM"/>
    </source>
</evidence>
<accession>A0A317ZHJ3</accession>
<evidence type="ECO:0000313" key="7">
    <source>
        <dbReference type="Proteomes" id="UP000247099"/>
    </source>
</evidence>
<organism evidence="6 7">
    <name type="scientific">Coraliomargarita sinensis</name>
    <dbReference type="NCBI Taxonomy" id="2174842"/>
    <lineage>
        <taxon>Bacteria</taxon>
        <taxon>Pseudomonadati</taxon>
        <taxon>Verrucomicrobiota</taxon>
        <taxon>Opitutia</taxon>
        <taxon>Puniceicoccales</taxon>
        <taxon>Coraliomargaritaceae</taxon>
        <taxon>Coraliomargarita</taxon>
    </lineage>
</organism>
<evidence type="ECO:0000313" key="6">
    <source>
        <dbReference type="EMBL" id="PXA05036.1"/>
    </source>
</evidence>
<dbReference type="EMBL" id="QHJQ01000002">
    <property type="protein sequence ID" value="PXA05036.1"/>
    <property type="molecule type" value="Genomic_DNA"/>
</dbReference>
<dbReference type="AlphaFoldDB" id="A0A317ZHJ3"/>
<feature type="transmembrane region" description="Helical" evidence="5">
    <location>
        <begin position="101"/>
        <end position="120"/>
    </location>
</feature>
<evidence type="ECO:0000256" key="4">
    <source>
        <dbReference type="ARBA" id="ARBA00023136"/>
    </source>
</evidence>
<keyword evidence="2 5" id="KW-0812">Transmembrane</keyword>
<dbReference type="Proteomes" id="UP000247099">
    <property type="component" value="Unassembled WGS sequence"/>
</dbReference>
<comment type="caution">
    <text evidence="6">The sequence shown here is derived from an EMBL/GenBank/DDBJ whole genome shotgun (WGS) entry which is preliminary data.</text>
</comment>
<dbReference type="RefSeq" id="WP_110130037.1">
    <property type="nucleotide sequence ID" value="NZ_QHJQ01000002.1"/>
</dbReference>
<gene>
    <name evidence="6" type="ORF">DDZ13_03470</name>
</gene>
<comment type="subcellular location">
    <subcellularLocation>
        <location evidence="1">Membrane</location>
        <topology evidence="1">Multi-pass membrane protein</topology>
    </subcellularLocation>
</comment>
<protein>
    <recommendedName>
        <fullName evidence="8">DoxX family protein</fullName>
    </recommendedName>
</protein>
<keyword evidence="7" id="KW-1185">Reference proteome</keyword>